<keyword evidence="4" id="KW-0256">Endoplasmic reticulum</keyword>
<dbReference type="PROSITE" id="PS51847">
    <property type="entry name" value="SMP"/>
    <property type="match status" value="1"/>
</dbReference>
<feature type="region of interest" description="Disordered" evidence="9">
    <location>
        <begin position="620"/>
        <end position="745"/>
    </location>
</feature>
<dbReference type="EMBL" id="CACTIH010000048">
    <property type="protein sequence ID" value="CAA2941274.1"/>
    <property type="molecule type" value="Genomic_DNA"/>
</dbReference>
<keyword evidence="8" id="KW-0472">Membrane</keyword>
<comment type="subcellular location">
    <subcellularLocation>
        <location evidence="1">Endoplasmic reticulum membrane</location>
    </subcellularLocation>
</comment>
<evidence type="ECO:0000256" key="6">
    <source>
        <dbReference type="ARBA" id="ARBA00023055"/>
    </source>
</evidence>
<dbReference type="Gramene" id="OE9A092261T1">
    <property type="protein sequence ID" value="OE9A092261C1"/>
    <property type="gene ID" value="OE9A092261"/>
</dbReference>
<keyword evidence="12" id="KW-1185">Reference proteome</keyword>
<dbReference type="SUPFAM" id="SSF50729">
    <property type="entry name" value="PH domain-like"/>
    <property type="match status" value="1"/>
</dbReference>
<evidence type="ECO:0000256" key="2">
    <source>
        <dbReference type="ARBA" id="ARBA00022448"/>
    </source>
</evidence>
<evidence type="ECO:0000313" key="11">
    <source>
        <dbReference type="EMBL" id="CAA2941274.1"/>
    </source>
</evidence>
<comment type="caution">
    <text evidence="11">The sequence shown here is derived from an EMBL/GenBank/DDBJ whole genome shotgun (WGS) entry which is preliminary data.</text>
</comment>
<evidence type="ECO:0000256" key="1">
    <source>
        <dbReference type="ARBA" id="ARBA00004586"/>
    </source>
</evidence>
<dbReference type="AlphaFoldDB" id="A0A8S0PEX1"/>
<evidence type="ECO:0000256" key="9">
    <source>
        <dbReference type="SAM" id="MobiDB-lite"/>
    </source>
</evidence>
<sequence length="769" mass="85627">MVLLLLSVFLLGVFTVIAMEAAGLWILIRLINQRVAKEQGKEKDSDLAGDLNQTLRNMQGHIWVLEPEKVPKPGLLDNLPKEQKWKKDFLEVIPAQRYAKVKDHLLILTETDGSHVEISLKGCKIAAVSATSLSSRKWAKRYPIIVESEGPVIYKGSKTIYIYLETSWEKESWCKALRLASCDEDKLKWFNKLKIEFQNYVTSLNTGYHSFMKPSGVFSAEPLDKPIKFDGSSKVRQFLKKIAKKTSKSGVDYVASGTSTSGRDERKLGEKSCSFQDSVLAPGLVKLVSTGNLSSVSSEDASVASSTSTSTEPGSRVHISGISDVESDLRNSSDDGTLCLNLLISRLFFDAKRNLQIRNYIKNRIQRTLSNMRGPNYLGEVTCTSVDPGTLPPHILAMRVIPTDTNELWALEVDLEYSGGMVLETETRLEIRELEFEGEQTSSNSSTVGDVTSDLLEGIEHFGKQLKLSEEITDGVEEKDKGDHILDEIGDPKSTIPASSQVSKWKSIVHSITKQVQQVPLSLGVRISSLRGTMRIYMKAPPSDQIWFGFTSMPNIEFNLESFVGDRKITSGRVALFLIGRFKTAIRETLVLPNCESVCIPWMLSEKDDWVPRKVAPFKSCTQDKSGSSTTKQEAQSPQPGDEKSKRVGLAAESTSQSLDPSDVDLSTFNSHSFQEQSRAHLLDKGTPQEIAPRSPEEKLDIHPLPSQSLKMSEGRNDTLVEDGSSRSRSIGTRERMLGLGKKMGEKLEVRRRHIEEKGRSFVDRMRGT</sequence>
<dbReference type="CDD" id="cd21675">
    <property type="entry name" value="SMP_TEX2"/>
    <property type="match status" value="1"/>
</dbReference>
<protein>
    <recommendedName>
        <fullName evidence="10">SMP-LTD domain-containing protein</fullName>
    </recommendedName>
</protein>
<dbReference type="InterPro" id="IPR057080">
    <property type="entry name" value="PH_SMPa"/>
</dbReference>
<keyword evidence="7" id="KW-0446">Lipid-binding</keyword>
<evidence type="ECO:0000259" key="10">
    <source>
        <dbReference type="PROSITE" id="PS51847"/>
    </source>
</evidence>
<keyword evidence="3" id="KW-0812">Transmembrane</keyword>
<dbReference type="PANTHER" id="PTHR13466:SF0">
    <property type="entry name" value="SMP-LTD DOMAIN-CONTAINING PROTEIN"/>
    <property type="match status" value="1"/>
</dbReference>
<dbReference type="InterPro" id="IPR031468">
    <property type="entry name" value="SMP_LBD"/>
</dbReference>
<organism evidence="11 12">
    <name type="scientific">Olea europaea subsp. europaea</name>
    <dbReference type="NCBI Taxonomy" id="158383"/>
    <lineage>
        <taxon>Eukaryota</taxon>
        <taxon>Viridiplantae</taxon>
        <taxon>Streptophyta</taxon>
        <taxon>Embryophyta</taxon>
        <taxon>Tracheophyta</taxon>
        <taxon>Spermatophyta</taxon>
        <taxon>Magnoliopsida</taxon>
        <taxon>eudicotyledons</taxon>
        <taxon>Gunneridae</taxon>
        <taxon>Pentapetalae</taxon>
        <taxon>asterids</taxon>
        <taxon>lamiids</taxon>
        <taxon>Lamiales</taxon>
        <taxon>Oleaceae</taxon>
        <taxon>Oleeae</taxon>
        <taxon>Olea</taxon>
    </lineage>
</organism>
<evidence type="ECO:0000313" key="12">
    <source>
        <dbReference type="Proteomes" id="UP000594638"/>
    </source>
</evidence>
<dbReference type="GO" id="GO:0008289">
    <property type="term" value="F:lipid binding"/>
    <property type="evidence" value="ECO:0007669"/>
    <property type="project" value="UniProtKB-KW"/>
</dbReference>
<keyword evidence="6" id="KW-0445">Lipid transport</keyword>
<keyword evidence="2" id="KW-0813">Transport</keyword>
<feature type="region of interest" description="Disordered" evidence="9">
    <location>
        <begin position="299"/>
        <end position="318"/>
    </location>
</feature>
<evidence type="ECO:0000256" key="7">
    <source>
        <dbReference type="ARBA" id="ARBA00023121"/>
    </source>
</evidence>
<evidence type="ECO:0000256" key="4">
    <source>
        <dbReference type="ARBA" id="ARBA00022824"/>
    </source>
</evidence>
<dbReference type="GO" id="GO:0005789">
    <property type="term" value="C:endoplasmic reticulum membrane"/>
    <property type="evidence" value="ECO:0007669"/>
    <property type="project" value="UniProtKB-SubCell"/>
</dbReference>
<evidence type="ECO:0000256" key="3">
    <source>
        <dbReference type="ARBA" id="ARBA00022692"/>
    </source>
</evidence>
<keyword evidence="5" id="KW-1133">Transmembrane helix</keyword>
<evidence type="ECO:0000256" key="8">
    <source>
        <dbReference type="ARBA" id="ARBA00023136"/>
    </source>
</evidence>
<dbReference type="Proteomes" id="UP000594638">
    <property type="component" value="Unassembled WGS sequence"/>
</dbReference>
<dbReference type="Gramene" id="OE9A092261T2">
    <property type="protein sequence ID" value="OE9A092261C2"/>
    <property type="gene ID" value="OE9A092261"/>
</dbReference>
<gene>
    <name evidence="11" type="ORF">OLEA9_A092261</name>
</gene>
<evidence type="ECO:0000256" key="5">
    <source>
        <dbReference type="ARBA" id="ARBA00022989"/>
    </source>
</evidence>
<feature type="compositionally biased region" description="Low complexity" evidence="9">
    <location>
        <begin position="299"/>
        <end position="312"/>
    </location>
</feature>
<proteinExistence type="predicted"/>
<accession>A0A8S0PEX1</accession>
<name>A0A8S0PEX1_OLEEU</name>
<dbReference type="PANTHER" id="PTHR13466">
    <property type="entry name" value="TEX2 PROTEIN-RELATED"/>
    <property type="match status" value="1"/>
</dbReference>
<reference evidence="11 12" key="1">
    <citation type="submission" date="2019-12" db="EMBL/GenBank/DDBJ databases">
        <authorList>
            <person name="Alioto T."/>
            <person name="Alioto T."/>
            <person name="Gomez Garrido J."/>
        </authorList>
    </citation>
    <scope>NUCLEOTIDE SEQUENCE [LARGE SCALE GENOMIC DNA]</scope>
</reference>
<dbReference type="Pfam" id="PF23065">
    <property type="entry name" value="PH_SMPa"/>
    <property type="match status" value="1"/>
</dbReference>
<feature type="compositionally biased region" description="Polar residues" evidence="9">
    <location>
        <begin position="620"/>
        <end position="639"/>
    </location>
</feature>
<dbReference type="OrthoDB" id="26740at2759"/>
<feature type="compositionally biased region" description="Polar residues" evidence="9">
    <location>
        <begin position="653"/>
        <end position="677"/>
    </location>
</feature>
<dbReference type="GO" id="GO:0006869">
    <property type="term" value="P:lipid transport"/>
    <property type="evidence" value="ECO:0007669"/>
    <property type="project" value="UniProtKB-KW"/>
</dbReference>
<feature type="compositionally biased region" description="Basic and acidic residues" evidence="9">
    <location>
        <begin position="732"/>
        <end position="745"/>
    </location>
</feature>
<feature type="domain" description="SMP-LTD" evidence="10">
    <location>
        <begin position="338"/>
        <end position="601"/>
    </location>
</feature>